<name>A0A0C2X7T5_SERVB</name>
<dbReference type="AlphaFoldDB" id="A0A0C2X7T5"/>
<dbReference type="InterPro" id="IPR001810">
    <property type="entry name" value="F-box_dom"/>
</dbReference>
<organism evidence="2 3">
    <name type="scientific">Serendipita vermifera MAFF 305830</name>
    <dbReference type="NCBI Taxonomy" id="933852"/>
    <lineage>
        <taxon>Eukaryota</taxon>
        <taxon>Fungi</taxon>
        <taxon>Dikarya</taxon>
        <taxon>Basidiomycota</taxon>
        <taxon>Agaricomycotina</taxon>
        <taxon>Agaricomycetes</taxon>
        <taxon>Sebacinales</taxon>
        <taxon>Serendipitaceae</taxon>
        <taxon>Serendipita</taxon>
    </lineage>
</organism>
<protein>
    <recommendedName>
        <fullName evidence="1">F-box domain-containing protein</fullName>
    </recommendedName>
</protein>
<dbReference type="OrthoDB" id="8048523at2759"/>
<feature type="domain" description="F-box" evidence="1">
    <location>
        <begin position="25"/>
        <end position="75"/>
    </location>
</feature>
<dbReference type="Gene3D" id="3.80.10.10">
    <property type="entry name" value="Ribonuclease Inhibitor"/>
    <property type="match status" value="1"/>
</dbReference>
<dbReference type="Proteomes" id="UP000054097">
    <property type="component" value="Unassembled WGS sequence"/>
</dbReference>
<dbReference type="PROSITE" id="PS50181">
    <property type="entry name" value="FBOX"/>
    <property type="match status" value="1"/>
</dbReference>
<evidence type="ECO:0000313" key="3">
    <source>
        <dbReference type="Proteomes" id="UP000054097"/>
    </source>
</evidence>
<evidence type="ECO:0000259" key="1">
    <source>
        <dbReference type="PROSITE" id="PS50181"/>
    </source>
</evidence>
<keyword evidence="3" id="KW-1185">Reference proteome</keyword>
<reference evidence="3" key="2">
    <citation type="submission" date="2015-01" db="EMBL/GenBank/DDBJ databases">
        <title>Evolutionary Origins and Diversification of the Mycorrhizal Mutualists.</title>
        <authorList>
            <consortium name="DOE Joint Genome Institute"/>
            <consortium name="Mycorrhizal Genomics Consortium"/>
            <person name="Kohler A."/>
            <person name="Kuo A."/>
            <person name="Nagy L.G."/>
            <person name="Floudas D."/>
            <person name="Copeland A."/>
            <person name="Barry K.W."/>
            <person name="Cichocki N."/>
            <person name="Veneault-Fourrey C."/>
            <person name="LaButti K."/>
            <person name="Lindquist E.A."/>
            <person name="Lipzen A."/>
            <person name="Lundell T."/>
            <person name="Morin E."/>
            <person name="Murat C."/>
            <person name="Riley R."/>
            <person name="Ohm R."/>
            <person name="Sun H."/>
            <person name="Tunlid A."/>
            <person name="Henrissat B."/>
            <person name="Grigoriev I.V."/>
            <person name="Hibbett D.S."/>
            <person name="Martin F."/>
        </authorList>
    </citation>
    <scope>NUCLEOTIDE SEQUENCE [LARGE SCALE GENOMIC DNA]</scope>
    <source>
        <strain evidence="3">MAFF 305830</strain>
    </source>
</reference>
<dbReference type="SUPFAM" id="SSF52058">
    <property type="entry name" value="L domain-like"/>
    <property type="match status" value="1"/>
</dbReference>
<dbReference type="EMBL" id="KN824315">
    <property type="protein sequence ID" value="KIM25327.1"/>
    <property type="molecule type" value="Genomic_DNA"/>
</dbReference>
<reference evidence="2 3" key="1">
    <citation type="submission" date="2014-04" db="EMBL/GenBank/DDBJ databases">
        <authorList>
            <consortium name="DOE Joint Genome Institute"/>
            <person name="Kuo A."/>
            <person name="Zuccaro A."/>
            <person name="Kohler A."/>
            <person name="Nagy L.G."/>
            <person name="Floudas D."/>
            <person name="Copeland A."/>
            <person name="Barry K.W."/>
            <person name="Cichocki N."/>
            <person name="Veneault-Fourrey C."/>
            <person name="LaButti K."/>
            <person name="Lindquist E.A."/>
            <person name="Lipzen A."/>
            <person name="Lundell T."/>
            <person name="Morin E."/>
            <person name="Murat C."/>
            <person name="Sun H."/>
            <person name="Tunlid A."/>
            <person name="Henrissat B."/>
            <person name="Grigoriev I.V."/>
            <person name="Hibbett D.S."/>
            <person name="Martin F."/>
            <person name="Nordberg H.P."/>
            <person name="Cantor M.N."/>
            <person name="Hua S.X."/>
        </authorList>
    </citation>
    <scope>NUCLEOTIDE SEQUENCE [LARGE SCALE GENOMIC DNA]</scope>
    <source>
        <strain evidence="2 3">MAFF 305830</strain>
    </source>
</reference>
<proteinExistence type="predicted"/>
<sequence length="412" mass="47990">MSFFKVKNDFATRIFGTQCVKRTKSSPIQRVPFEILSEIFIIYSKEEVLASMKISSVCRFWRETILATPLAWTYICGAGIEETRISVEQYSRLLERSHPHPLFGKVDHVLEFRLHRESLTGGDELCACPKLKRIFEYSDRLRCLSIDCSWLTEEYPTLLFPNLEHLTLLVNLITKKLDMSRFPKLWHLRIPNCPFGITQLDFANQHRPQLRYLEIIVSFRDFWTPVSGMFASSLVTFILSGYVITGQRSERDIELPQLQSLIIYDDDVDKRENSLLVLSVPRLNYLEHRSRQKPLPSGLVRDHRELVHMRTNHLPRLCDYPSLRILQVEDSKCNLLLDISVQLESDSTVCPELNTIEAKFNEAFIYPRIYVYNVQKRIRSRNEKAGSNITLITCQKWPTIIPIGSHEVKVKA</sequence>
<evidence type="ECO:0000313" key="2">
    <source>
        <dbReference type="EMBL" id="KIM25327.1"/>
    </source>
</evidence>
<gene>
    <name evidence="2" type="ORF">M408DRAFT_26314</name>
</gene>
<accession>A0A0C2X7T5</accession>
<dbReference type="InterPro" id="IPR032675">
    <property type="entry name" value="LRR_dom_sf"/>
</dbReference>
<dbReference type="HOGENOM" id="CLU_039336_0_0_1"/>